<evidence type="ECO:0000313" key="3">
    <source>
        <dbReference type="Proteomes" id="UP001320843"/>
    </source>
</evidence>
<proteinExistence type="predicted"/>
<name>A0ABT3DZQ9_9XANT</name>
<dbReference type="PANTHER" id="PTHR39165">
    <property type="entry name" value="IG HYPOTHETICAL 17883"/>
    <property type="match status" value="1"/>
</dbReference>
<keyword evidence="1" id="KW-0472">Membrane</keyword>
<keyword evidence="3" id="KW-1185">Reference proteome</keyword>
<evidence type="ECO:0000313" key="2">
    <source>
        <dbReference type="EMBL" id="MCW0400995.1"/>
    </source>
</evidence>
<dbReference type="EMBL" id="JANFWR010000031">
    <property type="protein sequence ID" value="MCW0400995.1"/>
    <property type="molecule type" value="Genomic_DNA"/>
</dbReference>
<feature type="transmembrane region" description="Helical" evidence="1">
    <location>
        <begin position="41"/>
        <end position="65"/>
    </location>
</feature>
<feature type="transmembrane region" description="Helical" evidence="1">
    <location>
        <begin position="170"/>
        <end position="196"/>
    </location>
</feature>
<gene>
    <name evidence="2" type="ORF">NB700_003551</name>
</gene>
<feature type="transmembrane region" description="Helical" evidence="1">
    <location>
        <begin position="85"/>
        <end position="110"/>
    </location>
</feature>
<sequence length="197" mass="20394">MTFANAAAATYPGQNENAISKKTPSVNPQTSPAVSHVDPAFIYYVCAGLLVLVGLAGVLLPALPGTPLMFAGMLLAAWADGFQRLGWPTLTVLGVLTALSLLVDLLATAFGAQRVGASRKALWGSVLGGIAGMFFMPIGLFVGPFVGALVGEYWHGRELRQATRVGVGTWLGIVLGTAAKLGLALAMLAVFAVAWLL</sequence>
<dbReference type="InterPro" id="IPR007403">
    <property type="entry name" value="DUF456"/>
</dbReference>
<comment type="caution">
    <text evidence="2">The sequence shown here is derived from an EMBL/GenBank/DDBJ whole genome shotgun (WGS) entry which is preliminary data.</text>
</comment>
<evidence type="ECO:0000256" key="1">
    <source>
        <dbReference type="SAM" id="Phobius"/>
    </source>
</evidence>
<organism evidence="2 3">
    <name type="scientific">Xanthomonas sacchari</name>
    <dbReference type="NCBI Taxonomy" id="56458"/>
    <lineage>
        <taxon>Bacteria</taxon>
        <taxon>Pseudomonadati</taxon>
        <taxon>Pseudomonadota</taxon>
        <taxon>Gammaproteobacteria</taxon>
        <taxon>Lysobacterales</taxon>
        <taxon>Lysobacteraceae</taxon>
        <taxon>Xanthomonas</taxon>
    </lineage>
</organism>
<reference evidence="2 3" key="1">
    <citation type="submission" date="2022-06" db="EMBL/GenBank/DDBJ databases">
        <title>Dynamics of rice microbiomes reveals core vertical transmitted seed endophytes.</title>
        <authorList>
            <person name="Liao K."/>
            <person name="Zhang X."/>
        </authorList>
    </citation>
    <scope>NUCLEOTIDE SEQUENCE [LARGE SCALE GENOMIC DNA]</scope>
    <source>
        <strain evidence="2 3">YT10-10-1</strain>
    </source>
</reference>
<keyword evidence="1" id="KW-0812">Transmembrane</keyword>
<protein>
    <recommendedName>
        <fullName evidence="4">DUF456 domain-containing protein</fullName>
    </recommendedName>
</protein>
<keyword evidence="1" id="KW-1133">Transmembrane helix</keyword>
<accession>A0ABT3DZQ9</accession>
<feature type="transmembrane region" description="Helical" evidence="1">
    <location>
        <begin position="122"/>
        <end position="150"/>
    </location>
</feature>
<dbReference type="Proteomes" id="UP001320843">
    <property type="component" value="Unassembled WGS sequence"/>
</dbReference>
<dbReference type="Pfam" id="PF04306">
    <property type="entry name" value="DUF456"/>
    <property type="match status" value="1"/>
</dbReference>
<dbReference type="PANTHER" id="PTHR39165:SF1">
    <property type="entry name" value="DUF456 DOMAIN-CONTAINING PROTEIN"/>
    <property type="match status" value="1"/>
</dbReference>
<evidence type="ECO:0008006" key="4">
    <source>
        <dbReference type="Google" id="ProtNLM"/>
    </source>
</evidence>